<keyword evidence="2" id="KW-1185">Reference proteome</keyword>
<evidence type="ECO:0000313" key="1">
    <source>
        <dbReference type="EMBL" id="KAI7988662.1"/>
    </source>
</evidence>
<gene>
    <name evidence="1" type="ORF">LOK49_LG13G00410</name>
</gene>
<proteinExistence type="predicted"/>
<name>A0ACC0FIQ6_9ERIC</name>
<sequence length="273" mass="29960">MEVLNSAMGTICERGVLSAERPSREVVENVAGMEVRKDKLDNLQNPARGEVISGTEYLGGKCSSSSSGLDMKGIRPVRDDGHFLSLKRKDQAEEDLNCRTPKLLKEVEFTPIPIKALSVPLPLSQVKAESVVSHDNRLGSDFVIPSSLELGWYIWKDRNNFVFNHIPIEPSSTLHRARVAKADFDGANFPSTAVQTQNLVREDHRRSQWLSPSPGHYKINFDVATKKGTAKATVAAILQDSGGRILDGLVKQWSISSSFQGEALACQCACQLA</sequence>
<evidence type="ECO:0000313" key="2">
    <source>
        <dbReference type="Proteomes" id="UP001060215"/>
    </source>
</evidence>
<accession>A0ACC0FIQ6</accession>
<comment type="caution">
    <text evidence="1">The sequence shown here is derived from an EMBL/GenBank/DDBJ whole genome shotgun (WGS) entry which is preliminary data.</text>
</comment>
<protein>
    <submittedName>
        <fullName evidence="1">Uncharacterized protein</fullName>
    </submittedName>
</protein>
<reference evidence="1 2" key="1">
    <citation type="journal article" date="2022" name="Plant J.">
        <title>Chromosome-level genome of Camellia lanceoleosa provides a valuable resource for understanding genome evolution and self-incompatibility.</title>
        <authorList>
            <person name="Gong W."/>
            <person name="Xiao S."/>
            <person name="Wang L."/>
            <person name="Liao Z."/>
            <person name="Chang Y."/>
            <person name="Mo W."/>
            <person name="Hu G."/>
            <person name="Li W."/>
            <person name="Zhao G."/>
            <person name="Zhu H."/>
            <person name="Hu X."/>
            <person name="Ji K."/>
            <person name="Xiang X."/>
            <person name="Song Q."/>
            <person name="Yuan D."/>
            <person name="Jin S."/>
            <person name="Zhang L."/>
        </authorList>
    </citation>
    <scope>NUCLEOTIDE SEQUENCE [LARGE SCALE GENOMIC DNA]</scope>
    <source>
        <strain evidence="1">SQ_2022a</strain>
    </source>
</reference>
<dbReference type="EMBL" id="CM045771">
    <property type="protein sequence ID" value="KAI7988662.1"/>
    <property type="molecule type" value="Genomic_DNA"/>
</dbReference>
<dbReference type="Proteomes" id="UP001060215">
    <property type="component" value="Chromosome 14"/>
</dbReference>
<organism evidence="1 2">
    <name type="scientific">Camellia lanceoleosa</name>
    <dbReference type="NCBI Taxonomy" id="1840588"/>
    <lineage>
        <taxon>Eukaryota</taxon>
        <taxon>Viridiplantae</taxon>
        <taxon>Streptophyta</taxon>
        <taxon>Embryophyta</taxon>
        <taxon>Tracheophyta</taxon>
        <taxon>Spermatophyta</taxon>
        <taxon>Magnoliopsida</taxon>
        <taxon>eudicotyledons</taxon>
        <taxon>Gunneridae</taxon>
        <taxon>Pentapetalae</taxon>
        <taxon>asterids</taxon>
        <taxon>Ericales</taxon>
        <taxon>Theaceae</taxon>
        <taxon>Camellia</taxon>
    </lineage>
</organism>